<evidence type="ECO:0000313" key="7">
    <source>
        <dbReference type="Proteomes" id="UP000232875"/>
    </source>
</evidence>
<dbReference type="Gene3D" id="3.90.470.20">
    <property type="entry name" value="4'-phosphopantetheinyl transferase domain"/>
    <property type="match status" value="1"/>
</dbReference>
<evidence type="ECO:0000313" key="6">
    <source>
        <dbReference type="EMBL" id="PKI86004.1"/>
    </source>
</evidence>
<dbReference type="PANTHER" id="PTHR11001">
    <property type="entry name" value="MITOCHONDRIAL FISSION PROCESS PROTEIN 1"/>
    <property type="match status" value="1"/>
</dbReference>
<comment type="similarity">
    <text evidence="1">Belongs to the MTFP1 family.</text>
</comment>
<keyword evidence="3" id="KW-0808">Transferase</keyword>
<dbReference type="InterPro" id="IPR019560">
    <property type="entry name" value="Mitochondrial_18_kDa_protein"/>
</dbReference>
<reference evidence="6 7" key="1">
    <citation type="submission" date="2017-10" db="EMBL/GenBank/DDBJ databases">
        <title>A novel species of cold-tolerant Malassezia isolated from bats.</title>
        <authorList>
            <person name="Lorch J.M."/>
            <person name="Palmer J.M."/>
            <person name="Vanderwolf K.J."/>
            <person name="Schmidt K.Z."/>
            <person name="Verant M.L."/>
            <person name="Weller T.J."/>
            <person name="Blehert D.S."/>
        </authorList>
    </citation>
    <scope>NUCLEOTIDE SEQUENCE [LARGE SCALE GENOMIC DNA]</scope>
    <source>
        <strain evidence="6 7">NWHC:44797-103</strain>
    </source>
</reference>
<sequence>MSGAENSVQKQHEESTAVYEGIGRYAAYAARLRTLITTGSRYIAYSSDIGEAFRPLTKPIVVSAAYGISWAYIISDVGYTVWHASNHMDPNDSSYKKDLAWIGARRTVFQTLASMFLPALTIHSVVRYSAPLFSKFSNMRARSIGPTVLGLCTVPLLPVLFDHPVEYAVENAFDLVELKAAALQGDAAAQQSFDKKFAEMKNSMLGSKPKVQEPKRIVDTIPSDTPLDGSTVQKLAILGIGIDMVSMPRMRQLLVRQAKRLASSPLYRPLAVAPRYADTASPAESQEPKLLAAAAQHFARRTLSNAESDFWATFAAQAGHEDHLRFLATRWACKEAAYKAVHPYLQLTAKSISVERPTTSGHAKPRLVLDRALPYKSADGACGDELARTLELHLSVSHDGDYVVANVVAEHGTS</sequence>
<dbReference type="SUPFAM" id="SSF56214">
    <property type="entry name" value="4'-phosphopantetheinyl transferase"/>
    <property type="match status" value="1"/>
</dbReference>
<dbReference type="InterPro" id="IPR037143">
    <property type="entry name" value="4-PPantetheinyl_Trfase_dom_sf"/>
</dbReference>
<dbReference type="HAMAP" id="MF_00101">
    <property type="entry name" value="AcpS"/>
    <property type="match status" value="1"/>
</dbReference>
<dbReference type="GO" id="GO:0008897">
    <property type="term" value="F:holo-[acyl-carrier-protein] synthase activity"/>
    <property type="evidence" value="ECO:0007669"/>
    <property type="project" value="InterPro"/>
</dbReference>
<organism evidence="6 7">
    <name type="scientific">Malassezia vespertilionis</name>
    <dbReference type="NCBI Taxonomy" id="2020962"/>
    <lineage>
        <taxon>Eukaryota</taxon>
        <taxon>Fungi</taxon>
        <taxon>Dikarya</taxon>
        <taxon>Basidiomycota</taxon>
        <taxon>Ustilaginomycotina</taxon>
        <taxon>Malasseziomycetes</taxon>
        <taxon>Malasseziales</taxon>
        <taxon>Malasseziaceae</taxon>
        <taxon>Malassezia</taxon>
    </lineage>
</organism>
<dbReference type="GO" id="GO:0000266">
    <property type="term" value="P:mitochondrial fission"/>
    <property type="evidence" value="ECO:0007669"/>
    <property type="project" value="TreeGrafter"/>
</dbReference>
<dbReference type="Pfam" id="PF01648">
    <property type="entry name" value="ACPS"/>
    <property type="match status" value="1"/>
</dbReference>
<gene>
    <name evidence="6" type="ORF">MVES_000416</name>
</gene>
<dbReference type="InterPro" id="IPR008278">
    <property type="entry name" value="4-PPantetheinyl_Trfase_dom"/>
</dbReference>
<evidence type="ECO:0000256" key="1">
    <source>
        <dbReference type="ARBA" id="ARBA00009224"/>
    </source>
</evidence>
<dbReference type="GO" id="GO:0005739">
    <property type="term" value="C:mitochondrion"/>
    <property type="evidence" value="ECO:0007669"/>
    <property type="project" value="TreeGrafter"/>
</dbReference>
<evidence type="ECO:0000256" key="2">
    <source>
        <dbReference type="ARBA" id="ARBA00017835"/>
    </source>
</evidence>
<feature type="domain" description="4'-phosphopantetheinyl transferase" evidence="5">
    <location>
        <begin position="295"/>
        <end position="360"/>
    </location>
</feature>
<dbReference type="InterPro" id="IPR002582">
    <property type="entry name" value="ACPS"/>
</dbReference>
<evidence type="ECO:0000256" key="4">
    <source>
        <dbReference type="ARBA" id="ARBA00029631"/>
    </source>
</evidence>
<dbReference type="OrthoDB" id="424969at2759"/>
<dbReference type="Proteomes" id="UP000232875">
    <property type="component" value="Unassembled WGS sequence"/>
</dbReference>
<name>A0A2N1JHI3_9BASI</name>
<evidence type="ECO:0000256" key="3">
    <source>
        <dbReference type="ARBA" id="ARBA00022679"/>
    </source>
</evidence>
<dbReference type="PANTHER" id="PTHR11001:SF2">
    <property type="entry name" value="MITOCHONDRIAL FISSION PROCESS PROTEIN 1"/>
    <property type="match status" value="1"/>
</dbReference>
<dbReference type="Pfam" id="PF10558">
    <property type="entry name" value="MTP18"/>
    <property type="match status" value="1"/>
</dbReference>
<dbReference type="EMBL" id="KZ454987">
    <property type="protein sequence ID" value="PKI86004.1"/>
    <property type="molecule type" value="Genomic_DNA"/>
</dbReference>
<evidence type="ECO:0000259" key="5">
    <source>
        <dbReference type="Pfam" id="PF01648"/>
    </source>
</evidence>
<dbReference type="GO" id="GO:0006633">
    <property type="term" value="P:fatty acid biosynthetic process"/>
    <property type="evidence" value="ECO:0007669"/>
    <property type="project" value="InterPro"/>
</dbReference>
<dbReference type="GO" id="GO:0000287">
    <property type="term" value="F:magnesium ion binding"/>
    <property type="evidence" value="ECO:0007669"/>
    <property type="project" value="InterPro"/>
</dbReference>
<dbReference type="AlphaFoldDB" id="A0A2N1JHI3"/>
<proteinExistence type="inferred from homology"/>
<protein>
    <recommendedName>
        <fullName evidence="2">Mitochondrial fission process protein 1</fullName>
    </recommendedName>
    <alternativeName>
        <fullName evidence="4">Mitochondrial 18 kDa protein</fullName>
    </alternativeName>
</protein>
<keyword evidence="7" id="KW-1185">Reference proteome</keyword>
<accession>A0A2N1JHI3</accession>